<accession>I7KGX1</accession>
<gene>
    <name evidence="1" type="ORF">BN55_09525</name>
</gene>
<comment type="caution">
    <text evidence="1">The sequence shown here is derived from an EMBL/GenBank/DDBJ whole genome shotgun (WGS) entry which is preliminary data.</text>
</comment>
<dbReference type="OrthoDB" id="2304525at2"/>
<dbReference type="AlphaFoldDB" id="I7KGX1"/>
<protein>
    <submittedName>
        <fullName evidence="1">Uncharacterized protein</fullName>
    </submittedName>
</protein>
<dbReference type="RefSeq" id="WP_008470461.1">
    <property type="nucleotide sequence ID" value="NZ_AYZP01000001.1"/>
</dbReference>
<evidence type="ECO:0000313" key="1">
    <source>
        <dbReference type="EMBL" id="CCI81635.1"/>
    </source>
</evidence>
<name>I7KGX1_9LACO</name>
<dbReference type="eggNOG" id="ENOG5030A6U">
    <property type="taxonomic scope" value="Bacteria"/>
</dbReference>
<dbReference type="EMBL" id="CAKE01000004">
    <property type="protein sequence ID" value="CCI81635.1"/>
    <property type="molecule type" value="Genomic_DNA"/>
</dbReference>
<proteinExistence type="predicted"/>
<dbReference type="Proteomes" id="UP000009320">
    <property type="component" value="Unassembled WGS sequence"/>
</dbReference>
<reference evidence="1 2" key="1">
    <citation type="submission" date="2012-06" db="EMBL/GenBank/DDBJ databases">
        <title>Draft Genome Sequence of Lactobacillus hominis Strain CRBIP 24.179T, isolated from human intestine.</title>
        <authorList>
            <person name="Cousin S."/>
            <person name="Ma L."/>
            <person name="Bizet C."/>
            <person name="Loux V."/>
            <person name="Bouchier C."/>
            <person name="Clermont D."/>
            <person name="Creno S."/>
        </authorList>
    </citation>
    <scope>NUCLEOTIDE SEQUENCE [LARGE SCALE GENOMIC DNA]</scope>
    <source>
        <strain evidence="2">CRBIP 24.179T</strain>
    </source>
</reference>
<dbReference type="STRING" id="1423758.FC41_GL000009"/>
<sequence length="127" mass="14699">MTPAAKVVTLLKQNVDQLEEIQAKHIHAYMISPQDQTKTEPIIVVQEAPGGRHSYGNGVPIFERRRLQIQFYYPKNYTKDMEAIEHSVRAFLFTQKYICYSNGGHVITPNNQNITNTLKFNYQLEDI</sequence>
<dbReference type="PATRIC" id="fig|1423758.3.peg.8"/>
<keyword evidence="2" id="KW-1185">Reference proteome</keyword>
<dbReference type="GeneID" id="82846879"/>
<evidence type="ECO:0000313" key="2">
    <source>
        <dbReference type="Proteomes" id="UP000009320"/>
    </source>
</evidence>
<organism evidence="1 2">
    <name type="scientific">Lactobacillus hominis DSM 23910 = CRBIP 24.179</name>
    <dbReference type="NCBI Taxonomy" id="1423758"/>
    <lineage>
        <taxon>Bacteria</taxon>
        <taxon>Bacillati</taxon>
        <taxon>Bacillota</taxon>
        <taxon>Bacilli</taxon>
        <taxon>Lactobacillales</taxon>
        <taxon>Lactobacillaceae</taxon>
        <taxon>Lactobacillus</taxon>
    </lineage>
</organism>